<dbReference type="InterPro" id="IPR050491">
    <property type="entry name" value="AmpC-like"/>
</dbReference>
<protein>
    <submittedName>
        <fullName evidence="3">CubicO group peptidase (Beta-lactamase class C family)</fullName>
    </submittedName>
</protein>
<gene>
    <name evidence="3" type="ORF">J2787_001092</name>
</gene>
<dbReference type="Gene3D" id="1.25.40.10">
    <property type="entry name" value="Tetratricopeptide repeat domain"/>
    <property type="match status" value="1"/>
</dbReference>
<evidence type="ECO:0000313" key="3">
    <source>
        <dbReference type="EMBL" id="MDR6525722.1"/>
    </source>
</evidence>
<dbReference type="InterPro" id="IPR012338">
    <property type="entry name" value="Beta-lactam/transpept-like"/>
</dbReference>
<dbReference type="EMBL" id="JAVDQY010000001">
    <property type="protein sequence ID" value="MDR6525722.1"/>
    <property type="molecule type" value="Genomic_DNA"/>
</dbReference>
<dbReference type="Gene3D" id="3.40.710.10">
    <property type="entry name" value="DD-peptidase/beta-lactamase superfamily"/>
    <property type="match status" value="1"/>
</dbReference>
<dbReference type="InterPro" id="IPR019734">
    <property type="entry name" value="TPR_rpt"/>
</dbReference>
<dbReference type="Proteomes" id="UP001184861">
    <property type="component" value="Unassembled WGS sequence"/>
</dbReference>
<dbReference type="Pfam" id="PF13181">
    <property type="entry name" value="TPR_8"/>
    <property type="match status" value="1"/>
</dbReference>
<dbReference type="SMART" id="SM00028">
    <property type="entry name" value="TPR"/>
    <property type="match status" value="2"/>
</dbReference>
<proteinExistence type="predicted"/>
<dbReference type="PROSITE" id="PS50005">
    <property type="entry name" value="TPR"/>
    <property type="match status" value="1"/>
</dbReference>
<feature type="domain" description="Beta-lactamase-related" evidence="2">
    <location>
        <begin position="54"/>
        <end position="371"/>
    </location>
</feature>
<dbReference type="RefSeq" id="WP_309945203.1">
    <property type="nucleotide sequence ID" value="NZ_JAVDQY010000001.1"/>
</dbReference>
<dbReference type="PANTHER" id="PTHR46825:SF12">
    <property type="entry name" value="PENICILLIN-BINDING PROTEIN 4"/>
    <property type="match status" value="1"/>
</dbReference>
<organism evidence="3 4">
    <name type="scientific">Chryseobacterium rhizosphaerae</name>
    <dbReference type="NCBI Taxonomy" id="395937"/>
    <lineage>
        <taxon>Bacteria</taxon>
        <taxon>Pseudomonadati</taxon>
        <taxon>Bacteroidota</taxon>
        <taxon>Flavobacteriia</taxon>
        <taxon>Flavobacteriales</taxon>
        <taxon>Weeksellaceae</taxon>
        <taxon>Chryseobacterium group</taxon>
        <taxon>Chryseobacterium</taxon>
    </lineage>
</organism>
<reference evidence="3" key="1">
    <citation type="submission" date="2023-07" db="EMBL/GenBank/DDBJ databases">
        <title>Sorghum-associated microbial communities from plants grown in Nebraska, USA.</title>
        <authorList>
            <person name="Schachtman D."/>
        </authorList>
    </citation>
    <scope>NUCLEOTIDE SEQUENCE</scope>
    <source>
        <strain evidence="3">DS2360</strain>
    </source>
</reference>
<name>A0AAE4C2F4_9FLAO</name>
<evidence type="ECO:0000313" key="4">
    <source>
        <dbReference type="Proteomes" id="UP001184861"/>
    </source>
</evidence>
<evidence type="ECO:0000259" key="2">
    <source>
        <dbReference type="Pfam" id="PF00144"/>
    </source>
</evidence>
<dbReference type="Pfam" id="PF00144">
    <property type="entry name" value="Beta-lactamase"/>
    <property type="match status" value="1"/>
</dbReference>
<dbReference type="PANTHER" id="PTHR46825">
    <property type="entry name" value="D-ALANYL-D-ALANINE-CARBOXYPEPTIDASE/ENDOPEPTIDASE AMPH"/>
    <property type="match status" value="1"/>
</dbReference>
<feature type="repeat" description="TPR" evidence="1">
    <location>
        <begin position="559"/>
        <end position="592"/>
    </location>
</feature>
<comment type="caution">
    <text evidence="3">The sequence shown here is derived from an EMBL/GenBank/DDBJ whole genome shotgun (WGS) entry which is preliminary data.</text>
</comment>
<keyword evidence="1" id="KW-0802">TPR repeat</keyword>
<accession>A0AAE4C2F4</accession>
<dbReference type="SUPFAM" id="SSF48452">
    <property type="entry name" value="TPR-like"/>
    <property type="match status" value="1"/>
</dbReference>
<dbReference type="InterPro" id="IPR001466">
    <property type="entry name" value="Beta-lactam-related"/>
</dbReference>
<sequence>MNVKTSFYIAFAFGIIGNSTFAQVKPELSKEISSVESGLMPIIRFEGKPLWTLESRMKYYNVPGVSIAVIKNSKVIWSKTYGLADVESKTPVNSKTLFQAASMSKPVSVYAALKEVEAGKINPDADVNTYLTSWKIPENKFTKEKKVSLKNIVSHTAGFTVSGFPGYEAGTPIPTLIQVLKGESPSNTSAIVVDKLPGTPFRYAGGGYCVMQQMLIDIKGKDFPTIIKENVLLPLDMKNSTFSQPLPENHAQWAATAYTMDGQRVKGKYHIYPEMAAAGLWTTAEDLAKFVIDIQNTLNNKSHIVVSQKTAQEFTSPFIDKFEGLGIFLENKSGEAYFNHGGWNEGFSSRFIGSKTSGDGVVILTNTNKPDFIEELVRSVASVYQWPNYLPPVYKALPLTEQDFNKSIGRYQFDKYGLYRIYRENGKLLLNINDLETPMELIKVGENTYVMQNWDFTSEFVKNASTGKLELVQVLQDKTVRSKNPQMGSDEKTPLELVMEGSFDKGLQAYKNAKIKDRDHYFLSEDYLNNTGYALLSKKDLTKAIDFFRVNAILYPNSQNVYDSLGEAYVKAGQKDKAKQTYLKLLEISPKNEKAVKVLKTL</sequence>
<dbReference type="SUPFAM" id="SSF56601">
    <property type="entry name" value="beta-lactamase/transpeptidase-like"/>
    <property type="match status" value="1"/>
</dbReference>
<dbReference type="InterPro" id="IPR011990">
    <property type="entry name" value="TPR-like_helical_dom_sf"/>
</dbReference>
<dbReference type="AlphaFoldDB" id="A0AAE4C2F4"/>
<evidence type="ECO:0000256" key="1">
    <source>
        <dbReference type="PROSITE-ProRule" id="PRU00339"/>
    </source>
</evidence>